<proteinExistence type="predicted"/>
<sequence length="117" mass="13030">MRHPESQKHEFRGNLNNIERLYPDRNELEATNLSIGVLTEIRDDLTISVGVKVHSTGASVALSAGDDCLKLLNPLPVNVSESRLKQSSNGIQLRKSKKNTSHQTENNRGIKLEIQSE</sequence>
<evidence type="ECO:0000313" key="2">
    <source>
        <dbReference type="EMBL" id="QDU01919.1"/>
    </source>
</evidence>
<name>A0A517W9I9_9PLAN</name>
<protein>
    <submittedName>
        <fullName evidence="2">Uncharacterized protein</fullName>
    </submittedName>
</protein>
<dbReference type="Proteomes" id="UP000320722">
    <property type="component" value="Chromosome"/>
</dbReference>
<reference evidence="2 3" key="1">
    <citation type="submission" date="2019-02" db="EMBL/GenBank/DDBJ databases">
        <title>Deep-cultivation of Planctomycetes and their phenomic and genomic characterization uncovers novel biology.</title>
        <authorList>
            <person name="Wiegand S."/>
            <person name="Jogler M."/>
            <person name="Boedeker C."/>
            <person name="Pinto D."/>
            <person name="Vollmers J."/>
            <person name="Rivas-Marin E."/>
            <person name="Kohn T."/>
            <person name="Peeters S.H."/>
            <person name="Heuer A."/>
            <person name="Rast P."/>
            <person name="Oberbeckmann S."/>
            <person name="Bunk B."/>
            <person name="Jeske O."/>
            <person name="Meyerdierks A."/>
            <person name="Storesund J.E."/>
            <person name="Kallscheuer N."/>
            <person name="Luecker S."/>
            <person name="Lage O.M."/>
            <person name="Pohl T."/>
            <person name="Merkel B.J."/>
            <person name="Hornburger P."/>
            <person name="Mueller R.-W."/>
            <person name="Bruemmer F."/>
            <person name="Labrenz M."/>
            <person name="Spormann A.M."/>
            <person name="Op den Camp H."/>
            <person name="Overmann J."/>
            <person name="Amann R."/>
            <person name="Jetten M.S.M."/>
            <person name="Mascher T."/>
            <person name="Medema M.H."/>
            <person name="Devos D.P."/>
            <person name="Kaster A.-K."/>
            <person name="Ovreas L."/>
            <person name="Rohde M."/>
            <person name="Galperin M.Y."/>
            <person name="Jogler C."/>
        </authorList>
    </citation>
    <scope>NUCLEOTIDE SEQUENCE [LARGE SCALE GENOMIC DNA]</scope>
    <source>
        <strain evidence="2 3">V6</strain>
    </source>
</reference>
<dbReference type="EMBL" id="CP036347">
    <property type="protein sequence ID" value="QDU01919.1"/>
    <property type="molecule type" value="Genomic_DNA"/>
</dbReference>
<evidence type="ECO:0000313" key="3">
    <source>
        <dbReference type="Proteomes" id="UP000320722"/>
    </source>
</evidence>
<accession>A0A517W9I9</accession>
<feature type="region of interest" description="Disordered" evidence="1">
    <location>
        <begin position="82"/>
        <end position="117"/>
    </location>
</feature>
<organism evidence="2 3">
    <name type="scientific">Gimesia chilikensis</name>
    <dbReference type="NCBI Taxonomy" id="2605989"/>
    <lineage>
        <taxon>Bacteria</taxon>
        <taxon>Pseudomonadati</taxon>
        <taxon>Planctomycetota</taxon>
        <taxon>Planctomycetia</taxon>
        <taxon>Planctomycetales</taxon>
        <taxon>Planctomycetaceae</taxon>
        <taxon>Gimesia</taxon>
    </lineage>
</organism>
<evidence type="ECO:0000256" key="1">
    <source>
        <dbReference type="SAM" id="MobiDB-lite"/>
    </source>
</evidence>
<dbReference type="AlphaFoldDB" id="A0A517W9I9"/>
<gene>
    <name evidence="2" type="ORF">V6x_16020</name>
</gene>
<feature type="compositionally biased region" description="Polar residues" evidence="1">
    <location>
        <begin position="82"/>
        <end position="91"/>
    </location>
</feature>